<evidence type="ECO:0000256" key="2">
    <source>
        <dbReference type="ARBA" id="ARBA00005099"/>
    </source>
</evidence>
<keyword evidence="9" id="KW-0718">Serine biosynthesis</keyword>
<dbReference type="PANTHER" id="PTHR43247">
    <property type="entry name" value="PHOSPHOSERINE AMINOTRANSFERASE"/>
    <property type="match status" value="1"/>
</dbReference>
<comment type="cofactor">
    <cofactor evidence="1">
        <name>pyridoxal 5'-phosphate</name>
        <dbReference type="ChEBI" id="CHEBI:597326"/>
    </cofactor>
</comment>
<accession>A0A0P1BG13</accession>
<evidence type="ECO:0000256" key="4">
    <source>
        <dbReference type="ARBA" id="ARBA00013030"/>
    </source>
</evidence>
<evidence type="ECO:0000256" key="5">
    <source>
        <dbReference type="ARBA" id="ARBA00022576"/>
    </source>
</evidence>
<dbReference type="EC" id="2.6.1.52" evidence="4"/>
<evidence type="ECO:0000256" key="9">
    <source>
        <dbReference type="ARBA" id="ARBA00023299"/>
    </source>
</evidence>
<evidence type="ECO:0000256" key="6">
    <source>
        <dbReference type="ARBA" id="ARBA00022605"/>
    </source>
</evidence>
<dbReference type="GO" id="GO:0030170">
    <property type="term" value="F:pyridoxal phosphate binding"/>
    <property type="evidence" value="ECO:0007669"/>
    <property type="project" value="TreeGrafter"/>
</dbReference>
<dbReference type="GO" id="GO:0004648">
    <property type="term" value="F:O-phospho-L-serine:2-oxoglutarate aminotransferase activity"/>
    <property type="evidence" value="ECO:0007669"/>
    <property type="project" value="UniProtKB-EC"/>
</dbReference>
<dbReference type="NCBIfam" id="NF003764">
    <property type="entry name" value="PRK05355.1"/>
    <property type="match status" value="1"/>
</dbReference>
<comment type="similarity">
    <text evidence="3">Belongs to the class-V pyridoxal-phosphate-dependent aminotransferase family. SerC subfamily.</text>
</comment>
<dbReference type="Gene3D" id="3.40.640.10">
    <property type="entry name" value="Type I PLP-dependent aspartate aminotransferase-like (Major domain)"/>
    <property type="match status" value="1"/>
</dbReference>
<dbReference type="Gene3D" id="3.90.1150.10">
    <property type="entry name" value="Aspartate Aminotransferase, domain 1"/>
    <property type="match status" value="1"/>
</dbReference>
<dbReference type="PANTHER" id="PTHR43247:SF1">
    <property type="entry name" value="PHOSPHOSERINE AMINOTRANSFERASE"/>
    <property type="match status" value="1"/>
</dbReference>
<feature type="domain" description="Aminotransferase class V" evidence="12">
    <location>
        <begin position="189"/>
        <end position="417"/>
    </location>
</feature>
<evidence type="ECO:0000256" key="11">
    <source>
        <dbReference type="ARBA" id="ARBA00049007"/>
    </source>
</evidence>
<dbReference type="InterPro" id="IPR000192">
    <property type="entry name" value="Aminotrans_V_dom"/>
</dbReference>
<organism evidence="13 14">
    <name type="scientific">Ceraceosorus bombacis</name>
    <dbReference type="NCBI Taxonomy" id="401625"/>
    <lineage>
        <taxon>Eukaryota</taxon>
        <taxon>Fungi</taxon>
        <taxon>Dikarya</taxon>
        <taxon>Basidiomycota</taxon>
        <taxon>Ustilaginomycotina</taxon>
        <taxon>Exobasidiomycetes</taxon>
        <taxon>Ceraceosorales</taxon>
        <taxon>Ceraceosoraceae</taxon>
        <taxon>Ceraceosorus</taxon>
    </lineage>
</organism>
<evidence type="ECO:0000256" key="10">
    <source>
        <dbReference type="ARBA" id="ARBA00047630"/>
    </source>
</evidence>
<dbReference type="STRING" id="401625.A0A0P1BG13"/>
<dbReference type="GO" id="GO:0005737">
    <property type="term" value="C:cytoplasm"/>
    <property type="evidence" value="ECO:0007669"/>
    <property type="project" value="TreeGrafter"/>
</dbReference>
<evidence type="ECO:0000256" key="7">
    <source>
        <dbReference type="ARBA" id="ARBA00022679"/>
    </source>
</evidence>
<comment type="pathway">
    <text evidence="2">Amino-acid biosynthesis; L-serine biosynthesis; L-serine from 3-phospho-D-glycerate: step 2/3.</text>
</comment>
<evidence type="ECO:0000313" key="13">
    <source>
        <dbReference type="EMBL" id="CEH15111.1"/>
    </source>
</evidence>
<dbReference type="Proteomes" id="UP000054845">
    <property type="component" value="Unassembled WGS sequence"/>
</dbReference>
<evidence type="ECO:0000256" key="8">
    <source>
        <dbReference type="ARBA" id="ARBA00022898"/>
    </source>
</evidence>
<reference evidence="13 14" key="1">
    <citation type="submission" date="2014-09" db="EMBL/GenBank/DDBJ databases">
        <authorList>
            <person name="Magalhaes I.L.F."/>
            <person name="Oliveira U."/>
            <person name="Santos F.R."/>
            <person name="Vidigal T.H.D.A."/>
            <person name="Brescovit A.D."/>
            <person name="Santos A.J."/>
        </authorList>
    </citation>
    <scope>NUCLEOTIDE SEQUENCE [LARGE SCALE GENOMIC DNA]</scope>
</reference>
<dbReference type="FunFam" id="3.40.640.10:FF:000010">
    <property type="entry name" value="Phosphoserine aminotransferase"/>
    <property type="match status" value="1"/>
</dbReference>
<evidence type="ECO:0000256" key="3">
    <source>
        <dbReference type="ARBA" id="ARBA00006904"/>
    </source>
</evidence>
<dbReference type="FunFam" id="3.90.1150.10:FF:000006">
    <property type="entry name" value="Phosphoserine aminotransferase"/>
    <property type="match status" value="1"/>
</dbReference>
<dbReference type="AlphaFoldDB" id="A0A0P1BG13"/>
<keyword evidence="7 13" id="KW-0808">Transferase</keyword>
<dbReference type="HAMAP" id="MF_00160">
    <property type="entry name" value="SerC_aminotrans_5"/>
    <property type="match status" value="1"/>
</dbReference>
<dbReference type="SUPFAM" id="SSF53383">
    <property type="entry name" value="PLP-dependent transferases"/>
    <property type="match status" value="1"/>
</dbReference>
<dbReference type="EMBL" id="CCYA01000252">
    <property type="protein sequence ID" value="CEH15111.1"/>
    <property type="molecule type" value="Genomic_DNA"/>
</dbReference>
<dbReference type="GO" id="GO:0006564">
    <property type="term" value="P:L-serine biosynthetic process"/>
    <property type="evidence" value="ECO:0007669"/>
    <property type="project" value="UniProtKB-KW"/>
</dbReference>
<dbReference type="Pfam" id="PF00266">
    <property type="entry name" value="Aminotran_5"/>
    <property type="match status" value="2"/>
</dbReference>
<protein>
    <recommendedName>
        <fullName evidence="4">phosphoserine transaminase</fullName>
        <ecNumber evidence="4">2.6.1.52</ecNumber>
    </recommendedName>
</protein>
<dbReference type="UniPathway" id="UPA00135">
    <property type="reaction ID" value="UER00197"/>
</dbReference>
<keyword evidence="6" id="KW-0028">Amino-acid biosynthesis</keyword>
<dbReference type="OrthoDB" id="1703350at2759"/>
<name>A0A0P1BG13_9BASI</name>
<keyword evidence="8" id="KW-0663">Pyridoxal phosphate</keyword>
<dbReference type="InterPro" id="IPR022278">
    <property type="entry name" value="Pser_aminoTfrase"/>
</dbReference>
<dbReference type="InterPro" id="IPR015424">
    <property type="entry name" value="PyrdxlP-dep_Trfase"/>
</dbReference>
<sequence>MSTPNDKLTLDISKREGTINLGAGPSSLPTSVLLEAAQGILDFSGTGMGLTELSHRSGTFKKVIESAEEDLRKLLDIPQSYAVLFMQGGGTEQFSGTALNLLASHAIAHPDYVKQHNGRGPALDYAVSGSWTAKALKESKRLGCNAKAVFDSRKLEGSDGKFGIIPPTSTWQLSGVDGLGKVASKDELPAMLYYCDNETVDGVEYTPAFPIDQLPKEYAQNVPIVADCSSNILSRKIDIAAHSIVFFGAQKNVGPAGVTIVIVRKDLIARDPDEGVSNGGPRIPTTLAYKHHADANSLYNTPPMFAIYASGLVFADLLKNKGGVVGASQRADMKSRAVYDIISKSQGVFAATVKDPASRSRMNICFRILARDGKTADDELEERFIKRCREKGIEQVKGHRSVGGIRTSLYNAVSPEQTLVLVDVMKAFAKEVQDERRA</sequence>
<keyword evidence="5 13" id="KW-0032">Aminotransferase</keyword>
<evidence type="ECO:0000256" key="1">
    <source>
        <dbReference type="ARBA" id="ARBA00001933"/>
    </source>
</evidence>
<comment type="catalytic activity">
    <reaction evidence="10">
        <text>4-(phosphooxy)-L-threonine + 2-oxoglutarate = (R)-3-hydroxy-2-oxo-4-phosphooxybutanoate + L-glutamate</text>
        <dbReference type="Rhea" id="RHEA:16573"/>
        <dbReference type="ChEBI" id="CHEBI:16810"/>
        <dbReference type="ChEBI" id="CHEBI:29985"/>
        <dbReference type="ChEBI" id="CHEBI:58452"/>
        <dbReference type="ChEBI" id="CHEBI:58538"/>
        <dbReference type="EC" id="2.6.1.52"/>
    </reaction>
</comment>
<dbReference type="InterPro" id="IPR015421">
    <property type="entry name" value="PyrdxlP-dep_Trfase_major"/>
</dbReference>
<proteinExistence type="inferred from homology"/>
<evidence type="ECO:0000313" key="14">
    <source>
        <dbReference type="Proteomes" id="UP000054845"/>
    </source>
</evidence>
<feature type="domain" description="Aminotransferase class V" evidence="12">
    <location>
        <begin position="20"/>
        <end position="103"/>
    </location>
</feature>
<dbReference type="InterPro" id="IPR015422">
    <property type="entry name" value="PyrdxlP-dep_Trfase_small"/>
</dbReference>
<comment type="catalytic activity">
    <reaction evidence="11">
        <text>O-phospho-L-serine + 2-oxoglutarate = 3-phosphooxypyruvate + L-glutamate</text>
        <dbReference type="Rhea" id="RHEA:14329"/>
        <dbReference type="ChEBI" id="CHEBI:16810"/>
        <dbReference type="ChEBI" id="CHEBI:18110"/>
        <dbReference type="ChEBI" id="CHEBI:29985"/>
        <dbReference type="ChEBI" id="CHEBI:57524"/>
        <dbReference type="EC" id="2.6.1.52"/>
    </reaction>
</comment>
<keyword evidence="14" id="KW-1185">Reference proteome</keyword>
<evidence type="ECO:0000259" key="12">
    <source>
        <dbReference type="Pfam" id="PF00266"/>
    </source>
</evidence>